<dbReference type="RefSeq" id="WP_349139291.1">
    <property type="nucleotide sequence ID" value="NZ_JBBMFT010000001.1"/>
</dbReference>
<dbReference type="InterPro" id="IPR029787">
    <property type="entry name" value="Nucleotide_cyclase"/>
</dbReference>
<evidence type="ECO:0000313" key="4">
    <source>
        <dbReference type="EMBL" id="MEQ2455705.1"/>
    </source>
</evidence>
<dbReference type="SMART" id="SM00267">
    <property type="entry name" value="GGDEF"/>
    <property type="match status" value="1"/>
</dbReference>
<dbReference type="Pfam" id="PF00563">
    <property type="entry name" value="EAL"/>
    <property type="match status" value="1"/>
</dbReference>
<dbReference type="InterPro" id="IPR001633">
    <property type="entry name" value="EAL_dom"/>
</dbReference>
<name>A0ABV1EM83_9FIRM</name>
<comment type="caution">
    <text evidence="4">The sequence shown here is derived from an EMBL/GenBank/DDBJ whole genome shotgun (WGS) entry which is preliminary data.</text>
</comment>
<feature type="domain" description="EAL" evidence="2">
    <location>
        <begin position="497"/>
        <end position="752"/>
    </location>
</feature>
<reference evidence="4 5" key="1">
    <citation type="submission" date="2024-03" db="EMBL/GenBank/DDBJ databases">
        <title>Human intestinal bacterial collection.</title>
        <authorList>
            <person name="Pauvert C."/>
            <person name="Hitch T.C.A."/>
            <person name="Clavel T."/>
        </authorList>
    </citation>
    <scope>NUCLEOTIDE SEQUENCE [LARGE SCALE GENOMIC DNA]</scope>
    <source>
        <strain evidence="4 5">CLA-AP-H34</strain>
    </source>
</reference>
<dbReference type="Pfam" id="PF00990">
    <property type="entry name" value="GGDEF"/>
    <property type="match status" value="1"/>
</dbReference>
<feature type="transmembrane region" description="Helical" evidence="1">
    <location>
        <begin position="286"/>
        <end position="309"/>
    </location>
</feature>
<dbReference type="InterPro" id="IPR035919">
    <property type="entry name" value="EAL_sf"/>
</dbReference>
<dbReference type="PANTHER" id="PTHR33121">
    <property type="entry name" value="CYCLIC DI-GMP PHOSPHODIESTERASE PDEF"/>
    <property type="match status" value="1"/>
</dbReference>
<dbReference type="SUPFAM" id="SSF55073">
    <property type="entry name" value="Nucleotide cyclase"/>
    <property type="match status" value="1"/>
</dbReference>
<dbReference type="InterPro" id="IPR000160">
    <property type="entry name" value="GGDEF_dom"/>
</dbReference>
<feature type="transmembrane region" description="Helical" evidence="1">
    <location>
        <begin position="256"/>
        <end position="274"/>
    </location>
</feature>
<dbReference type="SMART" id="SM00052">
    <property type="entry name" value="EAL"/>
    <property type="match status" value="1"/>
</dbReference>
<dbReference type="PROSITE" id="PS51257">
    <property type="entry name" value="PROKAR_LIPOPROTEIN"/>
    <property type="match status" value="1"/>
</dbReference>
<keyword evidence="1" id="KW-0472">Membrane</keyword>
<gene>
    <name evidence="4" type="ORF">WMO45_04160</name>
</gene>
<dbReference type="Gene3D" id="3.30.70.270">
    <property type="match status" value="1"/>
</dbReference>
<evidence type="ECO:0000259" key="3">
    <source>
        <dbReference type="PROSITE" id="PS50887"/>
    </source>
</evidence>
<dbReference type="PANTHER" id="PTHR33121:SF70">
    <property type="entry name" value="SIGNALING PROTEIN YKOW"/>
    <property type="match status" value="1"/>
</dbReference>
<dbReference type="EMBL" id="JBBMFT010000001">
    <property type="protein sequence ID" value="MEQ2455705.1"/>
    <property type="molecule type" value="Genomic_DNA"/>
</dbReference>
<sequence length="760" mass="86228">MRELSQGKKQQHMYLAILLFACFLVGGILFLWHMMSQNESDSLQYLDNAALHQEISVDRQIQGDFQTLHAVAIAMEELGVSELSQVEEMMQKINESNSFRYMGIATVEGQLDLVEIGGERHFGLDVSQEVFFQKAVAGKDAISATRQDPLAEGNYINCYGVPLLNGAGSVVGVLCGINDASVLRSIIDAPLLNSEGFSDLLLQDGRIIIRSQDTPVARGDIRSISDLEGISEQDMEEINTALAEDTKAHFTYQIEGRTMVAVLAPISVPGWYILSSLPQETLWQRYLVTVVGAVFLVATGVLLFFGMMLRERRADARSRAQLERLAYQDKLTQCRNYDKFLLDAEQIFQESGCDGWALWYCDLKHFKYYNDVLGYHMGDALLKRMAEVFLHLEGADAVFCRATADNFVGLHREQDPKRLRAWFDQVVEELTREESQVPNRVCVELCMGFFLPEPQDVSLAVQEMVDRANMAQKSIKQQAGSGCAFYNEQIREYNRRDMELGRQGMQALREGQFQIYVQPKVDIQRGDRLSGGEVLARWLHPQRGMVPPGEFIPLFEENGMIVDLDRAMFRQSCQWLRARMDRGEPPVSLAVNVSRLSLLREDFVEYYAAVKRQFAIPDGVVELEFTESMALVGEEMFLDLAHSIQQAGFICTMDDFGTGYSSLNLLKNLPINVLKLDIMFFRKSIDKRRERIVVRNIIQMAKELDIRVVAEGVEAEESLEFLRAAGCDIAQGYLFAKPMPLEQFERLVEEKKDGPWKTEE</sequence>
<accession>A0ABV1EM83</accession>
<dbReference type="SUPFAM" id="SSF141868">
    <property type="entry name" value="EAL domain-like"/>
    <property type="match status" value="1"/>
</dbReference>
<keyword evidence="1" id="KW-1133">Transmembrane helix</keyword>
<feature type="domain" description="GGDEF" evidence="3">
    <location>
        <begin position="354"/>
        <end position="488"/>
    </location>
</feature>
<evidence type="ECO:0000313" key="5">
    <source>
        <dbReference type="Proteomes" id="UP001440599"/>
    </source>
</evidence>
<dbReference type="Proteomes" id="UP001440599">
    <property type="component" value="Unassembled WGS sequence"/>
</dbReference>
<dbReference type="CDD" id="cd18774">
    <property type="entry name" value="PDC2_HK_sensor"/>
    <property type="match status" value="1"/>
</dbReference>
<dbReference type="PROSITE" id="PS50887">
    <property type="entry name" value="GGDEF"/>
    <property type="match status" value="1"/>
</dbReference>
<keyword evidence="5" id="KW-1185">Reference proteome</keyword>
<evidence type="ECO:0000256" key="1">
    <source>
        <dbReference type="SAM" id="Phobius"/>
    </source>
</evidence>
<keyword evidence="1" id="KW-0812">Transmembrane</keyword>
<dbReference type="CDD" id="cd01948">
    <property type="entry name" value="EAL"/>
    <property type="match status" value="1"/>
</dbReference>
<organism evidence="4 5">
    <name type="scientific">Flavonifractor hominis</name>
    <dbReference type="NCBI Taxonomy" id="3133178"/>
    <lineage>
        <taxon>Bacteria</taxon>
        <taxon>Bacillati</taxon>
        <taxon>Bacillota</taxon>
        <taxon>Clostridia</taxon>
        <taxon>Eubacteriales</taxon>
        <taxon>Oscillospiraceae</taxon>
        <taxon>Flavonifractor</taxon>
    </lineage>
</organism>
<protein>
    <submittedName>
        <fullName evidence="4">GGDEF domain-containing protein</fullName>
    </submittedName>
</protein>
<feature type="transmembrane region" description="Helical" evidence="1">
    <location>
        <begin position="12"/>
        <end position="32"/>
    </location>
</feature>
<proteinExistence type="predicted"/>
<dbReference type="InterPro" id="IPR043128">
    <property type="entry name" value="Rev_trsase/Diguanyl_cyclase"/>
</dbReference>
<evidence type="ECO:0000259" key="2">
    <source>
        <dbReference type="PROSITE" id="PS50883"/>
    </source>
</evidence>
<dbReference type="Gene3D" id="3.20.20.450">
    <property type="entry name" value="EAL domain"/>
    <property type="match status" value="1"/>
</dbReference>
<dbReference type="InterPro" id="IPR050706">
    <property type="entry name" value="Cyclic-di-GMP_PDE-like"/>
</dbReference>
<dbReference type="PROSITE" id="PS50883">
    <property type="entry name" value="EAL"/>
    <property type="match status" value="1"/>
</dbReference>
<dbReference type="Gene3D" id="3.30.450.20">
    <property type="entry name" value="PAS domain"/>
    <property type="match status" value="1"/>
</dbReference>